<comment type="caution">
    <text evidence="1">The sequence shown here is derived from an EMBL/GenBank/DDBJ whole genome shotgun (WGS) entry which is preliminary data.</text>
</comment>
<evidence type="ECO:0000313" key="2">
    <source>
        <dbReference type="Proteomes" id="UP001201161"/>
    </source>
</evidence>
<sequence>MSETVIEARGLRKEFRGRRGTHVAVDDLDLAACEVVVQDYVGGCMRTISLGAGATYLTVVLDGGRGGLAGVVPAS</sequence>
<dbReference type="EMBL" id="JAKJHZ010000010">
    <property type="protein sequence ID" value="MCF6379324.1"/>
    <property type="molecule type" value="Genomic_DNA"/>
</dbReference>
<reference evidence="1 2" key="1">
    <citation type="submission" date="2022-01" db="EMBL/GenBank/DDBJ databases">
        <title>Nocardioides sp. nov., an actinomycete isolated from mining soil.</title>
        <authorList>
            <person name="Liu L."/>
        </authorList>
    </citation>
    <scope>NUCLEOTIDE SEQUENCE [LARGE SCALE GENOMIC DNA]</scope>
    <source>
        <strain evidence="1 2">KLBMP 9356</strain>
    </source>
</reference>
<dbReference type="RefSeq" id="WP_236404128.1">
    <property type="nucleotide sequence ID" value="NZ_JAKJHZ010000010.1"/>
</dbReference>
<keyword evidence="2" id="KW-1185">Reference proteome</keyword>
<name>A0ABS9HGE6_9ACTN</name>
<dbReference type="Proteomes" id="UP001201161">
    <property type="component" value="Unassembled WGS sequence"/>
</dbReference>
<organism evidence="1 2">
    <name type="scientific">Nocardioides potassii</name>
    <dbReference type="NCBI Taxonomy" id="2911371"/>
    <lineage>
        <taxon>Bacteria</taxon>
        <taxon>Bacillati</taxon>
        <taxon>Actinomycetota</taxon>
        <taxon>Actinomycetes</taxon>
        <taxon>Propionibacteriales</taxon>
        <taxon>Nocardioidaceae</taxon>
        <taxon>Nocardioides</taxon>
    </lineage>
</organism>
<protein>
    <recommendedName>
        <fullName evidence="3">ABC transporter ATP-binding protein</fullName>
    </recommendedName>
</protein>
<proteinExistence type="predicted"/>
<accession>A0ABS9HGE6</accession>
<evidence type="ECO:0000313" key="1">
    <source>
        <dbReference type="EMBL" id="MCF6379324.1"/>
    </source>
</evidence>
<evidence type="ECO:0008006" key="3">
    <source>
        <dbReference type="Google" id="ProtNLM"/>
    </source>
</evidence>
<gene>
    <name evidence="1" type="ORF">L2K70_17060</name>
</gene>